<feature type="non-terminal residue" evidence="3">
    <location>
        <position position="1"/>
    </location>
</feature>
<dbReference type="EMBL" id="QJKJ01011519">
    <property type="protein sequence ID" value="RDX70958.1"/>
    <property type="molecule type" value="Genomic_DNA"/>
</dbReference>
<evidence type="ECO:0000256" key="1">
    <source>
        <dbReference type="SAM" id="Phobius"/>
    </source>
</evidence>
<proteinExistence type="predicted"/>
<organism evidence="3 4">
    <name type="scientific">Mucuna pruriens</name>
    <name type="common">Velvet bean</name>
    <name type="synonym">Dolichos pruriens</name>
    <dbReference type="NCBI Taxonomy" id="157652"/>
    <lineage>
        <taxon>Eukaryota</taxon>
        <taxon>Viridiplantae</taxon>
        <taxon>Streptophyta</taxon>
        <taxon>Embryophyta</taxon>
        <taxon>Tracheophyta</taxon>
        <taxon>Spermatophyta</taxon>
        <taxon>Magnoliopsida</taxon>
        <taxon>eudicotyledons</taxon>
        <taxon>Gunneridae</taxon>
        <taxon>Pentapetalae</taxon>
        <taxon>rosids</taxon>
        <taxon>fabids</taxon>
        <taxon>Fabales</taxon>
        <taxon>Fabaceae</taxon>
        <taxon>Papilionoideae</taxon>
        <taxon>50 kb inversion clade</taxon>
        <taxon>NPAAA clade</taxon>
        <taxon>indigoferoid/millettioid clade</taxon>
        <taxon>Phaseoleae</taxon>
        <taxon>Mucuna</taxon>
    </lineage>
</organism>
<comment type="caution">
    <text evidence="3">The sequence shown here is derived from an EMBL/GenBank/DDBJ whole genome shotgun (WGS) entry which is preliminary data.</text>
</comment>
<protein>
    <recommendedName>
        <fullName evidence="2">Retrovirus-related Pol polyprotein from transposon TNT 1-94-like beta-barrel domain-containing protein</fullName>
    </recommendedName>
</protein>
<dbReference type="InterPro" id="IPR054722">
    <property type="entry name" value="PolX-like_BBD"/>
</dbReference>
<sequence length="367" mass="41670">MPVDNKVTVLGLVGALFTLISNMIFQAIFKQPDAMQTQLVKLLELVIEKNLVKTGVEEPIAGTVLTNAQLKQLEKFRIGDHKVKHYLSKVIDRSVFEQILNRSKSKIVWDSLKCKFGGNDRVKKSMLNALRREFEVLEMTDTETITKYFARIMALANKMRSNKENMLDSKVVEKILRTLTARFTYVVVSIEESQDTEAMSIDELQSSLVIHEQKFKRVNQDDEQVLALESNRGRGKGSYRGCERGRGRQSFSKAIVECFKCHNLELDETEELLLMATVDTRANRNVAWFLDLGCSNHMCGDKGVFVEMVSEVKHFAKCGNNSRMTIVGIGSVRLVFNGTAFLIQNVYYVLEPHKNLLSMGQLQETKA</sequence>
<keyword evidence="4" id="KW-1185">Reference proteome</keyword>
<keyword evidence="1" id="KW-1133">Transmembrane helix</keyword>
<dbReference type="AlphaFoldDB" id="A0A371EY38"/>
<keyword evidence="1" id="KW-0472">Membrane</keyword>
<keyword evidence="1" id="KW-0812">Transmembrane</keyword>
<dbReference type="PANTHER" id="PTHR35317">
    <property type="entry name" value="OS04G0629600 PROTEIN"/>
    <property type="match status" value="1"/>
</dbReference>
<gene>
    <name evidence="3" type="ORF">CR513_49745</name>
</gene>
<evidence type="ECO:0000313" key="3">
    <source>
        <dbReference type="EMBL" id="RDX70958.1"/>
    </source>
</evidence>
<evidence type="ECO:0000313" key="4">
    <source>
        <dbReference type="Proteomes" id="UP000257109"/>
    </source>
</evidence>
<accession>A0A371EY38</accession>
<dbReference type="Pfam" id="PF22936">
    <property type="entry name" value="Pol_BBD"/>
    <property type="match status" value="1"/>
</dbReference>
<name>A0A371EY38_MUCPR</name>
<feature type="transmembrane region" description="Helical" evidence="1">
    <location>
        <begin position="7"/>
        <end position="29"/>
    </location>
</feature>
<evidence type="ECO:0000259" key="2">
    <source>
        <dbReference type="Pfam" id="PF22936"/>
    </source>
</evidence>
<feature type="domain" description="Retrovirus-related Pol polyprotein from transposon TNT 1-94-like beta-barrel" evidence="2">
    <location>
        <begin position="288"/>
        <end position="365"/>
    </location>
</feature>
<reference evidence="3" key="1">
    <citation type="submission" date="2018-05" db="EMBL/GenBank/DDBJ databases">
        <title>Draft genome of Mucuna pruriens seed.</title>
        <authorList>
            <person name="Nnadi N.E."/>
            <person name="Vos R."/>
            <person name="Hasami M.H."/>
            <person name="Devisetty U.K."/>
            <person name="Aguiy J.C."/>
        </authorList>
    </citation>
    <scope>NUCLEOTIDE SEQUENCE [LARGE SCALE GENOMIC DNA]</scope>
    <source>
        <strain evidence="3">JCA_2017</strain>
    </source>
</reference>
<dbReference type="Proteomes" id="UP000257109">
    <property type="component" value="Unassembled WGS sequence"/>
</dbReference>
<dbReference type="Pfam" id="PF14223">
    <property type="entry name" value="Retrotran_gag_2"/>
    <property type="match status" value="1"/>
</dbReference>
<dbReference type="OrthoDB" id="843347at2759"/>
<dbReference type="PANTHER" id="PTHR35317:SF27">
    <property type="entry name" value="RETROVIRUS-RELATED POL POLYPROTEIN FROM TRANSPOSON TNT 1-94"/>
    <property type="match status" value="1"/>
</dbReference>